<organism evidence="1 2">
    <name type="scientific">Populus trichocarpa</name>
    <name type="common">Western balsam poplar</name>
    <name type="synonym">Populus balsamifera subsp. trichocarpa</name>
    <dbReference type="NCBI Taxonomy" id="3694"/>
    <lineage>
        <taxon>Eukaryota</taxon>
        <taxon>Viridiplantae</taxon>
        <taxon>Streptophyta</taxon>
        <taxon>Embryophyta</taxon>
        <taxon>Tracheophyta</taxon>
        <taxon>Spermatophyta</taxon>
        <taxon>Magnoliopsida</taxon>
        <taxon>eudicotyledons</taxon>
        <taxon>Gunneridae</taxon>
        <taxon>Pentapetalae</taxon>
        <taxon>rosids</taxon>
        <taxon>fabids</taxon>
        <taxon>Malpighiales</taxon>
        <taxon>Salicaceae</taxon>
        <taxon>Saliceae</taxon>
        <taxon>Populus</taxon>
    </lineage>
</organism>
<dbReference type="EMBL" id="CM009307">
    <property type="protein sequence ID" value="PNS92750.2"/>
    <property type="molecule type" value="Genomic_DNA"/>
</dbReference>
<accession>A0A2K1WW48</accession>
<dbReference type="AlphaFoldDB" id="A0A2K1WW48"/>
<gene>
    <name evidence="1" type="ORF">POPTR_018G051700</name>
</gene>
<name>A0A2K1WW48_POPTR</name>
<evidence type="ECO:0000313" key="2">
    <source>
        <dbReference type="Proteomes" id="UP000006729"/>
    </source>
</evidence>
<reference evidence="1 2" key="1">
    <citation type="journal article" date="2006" name="Science">
        <title>The genome of black cottonwood, Populus trichocarpa (Torr. &amp; Gray).</title>
        <authorList>
            <person name="Tuskan G.A."/>
            <person name="Difazio S."/>
            <person name="Jansson S."/>
            <person name="Bohlmann J."/>
            <person name="Grigoriev I."/>
            <person name="Hellsten U."/>
            <person name="Putnam N."/>
            <person name="Ralph S."/>
            <person name="Rombauts S."/>
            <person name="Salamov A."/>
            <person name="Schein J."/>
            <person name="Sterck L."/>
            <person name="Aerts A."/>
            <person name="Bhalerao R.R."/>
            <person name="Bhalerao R.P."/>
            <person name="Blaudez D."/>
            <person name="Boerjan W."/>
            <person name="Brun A."/>
            <person name="Brunner A."/>
            <person name="Busov V."/>
            <person name="Campbell M."/>
            <person name="Carlson J."/>
            <person name="Chalot M."/>
            <person name="Chapman J."/>
            <person name="Chen G.L."/>
            <person name="Cooper D."/>
            <person name="Coutinho P.M."/>
            <person name="Couturier J."/>
            <person name="Covert S."/>
            <person name="Cronk Q."/>
            <person name="Cunningham R."/>
            <person name="Davis J."/>
            <person name="Degroeve S."/>
            <person name="Dejardin A."/>
            <person name="Depamphilis C."/>
            <person name="Detter J."/>
            <person name="Dirks B."/>
            <person name="Dubchak I."/>
            <person name="Duplessis S."/>
            <person name="Ehlting J."/>
            <person name="Ellis B."/>
            <person name="Gendler K."/>
            <person name="Goodstein D."/>
            <person name="Gribskov M."/>
            <person name="Grimwood J."/>
            <person name="Groover A."/>
            <person name="Gunter L."/>
            <person name="Hamberger B."/>
            <person name="Heinze B."/>
            <person name="Helariutta Y."/>
            <person name="Henrissat B."/>
            <person name="Holligan D."/>
            <person name="Holt R."/>
            <person name="Huang W."/>
            <person name="Islam-Faridi N."/>
            <person name="Jones S."/>
            <person name="Jones-Rhoades M."/>
            <person name="Jorgensen R."/>
            <person name="Joshi C."/>
            <person name="Kangasjarvi J."/>
            <person name="Karlsson J."/>
            <person name="Kelleher C."/>
            <person name="Kirkpatrick R."/>
            <person name="Kirst M."/>
            <person name="Kohler A."/>
            <person name="Kalluri U."/>
            <person name="Larimer F."/>
            <person name="Leebens-Mack J."/>
            <person name="Leple J.C."/>
            <person name="Locascio P."/>
            <person name="Lou Y."/>
            <person name="Lucas S."/>
            <person name="Martin F."/>
            <person name="Montanini B."/>
            <person name="Napoli C."/>
            <person name="Nelson D.R."/>
            <person name="Nelson C."/>
            <person name="Nieminen K."/>
            <person name="Nilsson O."/>
            <person name="Pereda V."/>
            <person name="Peter G."/>
            <person name="Philippe R."/>
            <person name="Pilate G."/>
            <person name="Poliakov A."/>
            <person name="Razumovskaya J."/>
            <person name="Richardson P."/>
            <person name="Rinaldi C."/>
            <person name="Ritland K."/>
            <person name="Rouze P."/>
            <person name="Ryaboy D."/>
            <person name="Schmutz J."/>
            <person name="Schrader J."/>
            <person name="Segerman B."/>
            <person name="Shin H."/>
            <person name="Siddiqui A."/>
            <person name="Sterky F."/>
            <person name="Terry A."/>
            <person name="Tsai C.J."/>
            <person name="Uberbacher E."/>
            <person name="Unneberg P."/>
            <person name="Vahala J."/>
            <person name="Wall K."/>
            <person name="Wessler S."/>
            <person name="Yang G."/>
            <person name="Yin T."/>
            <person name="Douglas C."/>
            <person name="Marra M."/>
            <person name="Sandberg G."/>
            <person name="Van de Peer Y."/>
            <person name="Rokhsar D."/>
        </authorList>
    </citation>
    <scope>NUCLEOTIDE SEQUENCE [LARGE SCALE GENOMIC DNA]</scope>
    <source>
        <strain evidence="2">cv. Nisqually</strain>
    </source>
</reference>
<evidence type="ECO:0000313" key="1">
    <source>
        <dbReference type="EMBL" id="PNS92750.2"/>
    </source>
</evidence>
<keyword evidence="2" id="KW-1185">Reference proteome</keyword>
<protein>
    <submittedName>
        <fullName evidence="1">Uncharacterized protein</fullName>
    </submittedName>
</protein>
<sequence length="69" mass="7944">MSGLAKIIHGCQASHFFLYGHCVIIFGNCRQVERVQHDLAWHIKETNGLVKNYSRKCCHHLRIALLLQS</sequence>
<dbReference type="InParanoid" id="A0A2K1WW48"/>
<dbReference type="Proteomes" id="UP000006729">
    <property type="component" value="Chromosome 18"/>
</dbReference>
<proteinExistence type="predicted"/>